<reference evidence="3" key="2">
    <citation type="submission" date="2016-01" db="EMBL/GenBank/DDBJ databases">
        <authorList>
            <person name="Poehlein A."/>
            <person name="Schlien K."/>
            <person name="Gottschalk G."/>
            <person name="Buckel W."/>
            <person name="Daniel R."/>
        </authorList>
    </citation>
    <scope>NUCLEOTIDE SEQUENCE [LARGE SCALE GENOMIC DNA]</scope>
    <source>
        <strain evidence="3">X2</strain>
    </source>
</reference>
<name>A0A0X1U7M2_ANAPI</name>
<dbReference type="EMBL" id="FQUA01000004">
    <property type="protein sequence ID" value="SHE59350.1"/>
    <property type="molecule type" value="Genomic_DNA"/>
</dbReference>
<reference evidence="2" key="3">
    <citation type="submission" date="2016-11" db="EMBL/GenBank/DDBJ databases">
        <authorList>
            <person name="Varghese N."/>
            <person name="Submissions S."/>
        </authorList>
    </citation>
    <scope>NUCLEOTIDE SEQUENCE</scope>
    <source>
        <strain evidence="2">DSM 1682</strain>
    </source>
</reference>
<organism evidence="2 4">
    <name type="scientific">Anaerotignum propionicum DSM 1682</name>
    <dbReference type="NCBI Taxonomy" id="991789"/>
    <lineage>
        <taxon>Bacteria</taxon>
        <taxon>Bacillati</taxon>
        <taxon>Bacillota</taxon>
        <taxon>Clostridia</taxon>
        <taxon>Lachnospirales</taxon>
        <taxon>Anaerotignaceae</taxon>
        <taxon>Anaerotignum</taxon>
    </lineage>
</organism>
<dbReference type="RefSeq" id="WP_066049351.1">
    <property type="nucleotide sequence ID" value="NZ_CP014223.1"/>
</dbReference>
<evidence type="ECO:0000313" key="2">
    <source>
        <dbReference type="EMBL" id="SHE59350.1"/>
    </source>
</evidence>
<dbReference type="AlphaFoldDB" id="A0A0X1U7M2"/>
<evidence type="ECO:0008006" key="5">
    <source>
        <dbReference type="Google" id="ProtNLM"/>
    </source>
</evidence>
<evidence type="ECO:0000313" key="4">
    <source>
        <dbReference type="Proteomes" id="UP000184204"/>
    </source>
</evidence>
<reference evidence="1 3" key="1">
    <citation type="journal article" date="2016" name="Genome Announc.">
        <title>Complete Genome Sequence of the Amino Acid-Fermenting Clostridium propionicum X2 (DSM 1682).</title>
        <authorList>
            <person name="Poehlein A."/>
            <person name="Schlien K."/>
            <person name="Chowdhury N.P."/>
            <person name="Gottschalk G."/>
            <person name="Buckel W."/>
            <person name="Daniel R."/>
        </authorList>
    </citation>
    <scope>NUCLEOTIDE SEQUENCE [LARGE SCALE GENOMIC DNA]</scope>
    <source>
        <strain evidence="1 3">X2</strain>
    </source>
</reference>
<dbReference type="EMBL" id="CP014223">
    <property type="protein sequence ID" value="AMJ40940.1"/>
    <property type="molecule type" value="Genomic_DNA"/>
</dbReference>
<reference evidence="4" key="4">
    <citation type="submission" date="2016-11" db="EMBL/GenBank/DDBJ databases">
        <authorList>
            <person name="Jaros S."/>
            <person name="Januszkiewicz K."/>
            <person name="Wedrychowicz H."/>
        </authorList>
    </citation>
    <scope>NUCLEOTIDE SEQUENCE [LARGE SCALE GENOMIC DNA]</scope>
    <source>
        <strain evidence="4">DSM 1682</strain>
    </source>
</reference>
<keyword evidence="3" id="KW-1185">Reference proteome</keyword>
<proteinExistence type="predicted"/>
<dbReference type="OrthoDB" id="9990617at2"/>
<accession>A0A0X1U7M2</accession>
<gene>
    <name evidence="1" type="ORF">CPRO_13470</name>
    <name evidence="2" type="ORF">SAMN02745151_01159</name>
</gene>
<evidence type="ECO:0000313" key="1">
    <source>
        <dbReference type="EMBL" id="AMJ40940.1"/>
    </source>
</evidence>
<protein>
    <recommendedName>
        <fullName evidence="5">Core-binding (CB) domain-containing protein</fullName>
    </recommendedName>
</protein>
<evidence type="ECO:0000313" key="3">
    <source>
        <dbReference type="Proteomes" id="UP000068026"/>
    </source>
</evidence>
<dbReference type="Proteomes" id="UP000068026">
    <property type="component" value="Chromosome"/>
</dbReference>
<dbReference type="Proteomes" id="UP000184204">
    <property type="component" value="Unassembled WGS sequence"/>
</dbReference>
<sequence>MDKLLNEFETYCQTPGVDSGKARSYSKAVQYLCDFLHEKNINEEVVIKMKSIEPYLSLPDSQFYEELLSFLDNRRQSSYLRKRFIKAALKYFFDFWDNKNHHSL</sequence>
<dbReference type="KEGG" id="cpro:CPRO_13470"/>